<reference evidence="2" key="3">
    <citation type="submission" date="2015-06" db="UniProtKB">
        <authorList>
            <consortium name="EnsemblMetazoa"/>
        </authorList>
    </citation>
    <scope>IDENTIFICATION</scope>
</reference>
<organism evidence="2 3">
    <name type="scientific">Capitella teleta</name>
    <name type="common">Polychaete worm</name>
    <dbReference type="NCBI Taxonomy" id="283909"/>
    <lineage>
        <taxon>Eukaryota</taxon>
        <taxon>Metazoa</taxon>
        <taxon>Spiralia</taxon>
        <taxon>Lophotrochozoa</taxon>
        <taxon>Annelida</taxon>
        <taxon>Polychaeta</taxon>
        <taxon>Sedentaria</taxon>
        <taxon>Scolecida</taxon>
        <taxon>Capitellidae</taxon>
        <taxon>Capitella</taxon>
    </lineage>
</organism>
<dbReference type="HOGENOM" id="CLU_087721_0_0_1"/>
<keyword evidence="3" id="KW-1185">Reference proteome</keyword>
<evidence type="ECO:0000313" key="2">
    <source>
        <dbReference type="EnsemblMetazoa" id="CapteP217734"/>
    </source>
</evidence>
<dbReference type="EMBL" id="AMQN01000227">
    <property type="status" value="NOT_ANNOTATED_CDS"/>
    <property type="molecule type" value="Genomic_DNA"/>
</dbReference>
<feature type="compositionally biased region" description="Basic and acidic residues" evidence="1">
    <location>
        <begin position="34"/>
        <end position="46"/>
    </location>
</feature>
<dbReference type="InterPro" id="IPR011992">
    <property type="entry name" value="EF-hand-dom_pair"/>
</dbReference>
<dbReference type="AlphaFoldDB" id="X2AML3"/>
<protein>
    <recommendedName>
        <fullName evidence="4">EF-hand domain-containing protein</fullName>
    </recommendedName>
</protein>
<evidence type="ECO:0008006" key="4">
    <source>
        <dbReference type="Google" id="ProtNLM"/>
    </source>
</evidence>
<dbReference type="Gene3D" id="1.10.238.10">
    <property type="entry name" value="EF-hand"/>
    <property type="match status" value="1"/>
</dbReference>
<dbReference type="OrthoDB" id="10007716at2759"/>
<feature type="compositionally biased region" description="Polar residues" evidence="1">
    <location>
        <begin position="65"/>
        <end position="79"/>
    </location>
</feature>
<accession>X2AML3</accession>
<feature type="region of interest" description="Disordered" evidence="1">
    <location>
        <begin position="30"/>
        <end position="85"/>
    </location>
</feature>
<name>X2AML3_CAPTE</name>
<dbReference type="Proteomes" id="UP000014760">
    <property type="component" value="Unassembled WGS sequence"/>
</dbReference>
<dbReference type="EnsemblMetazoa" id="CapteT217734">
    <property type="protein sequence ID" value="CapteP217734"/>
    <property type="gene ID" value="CapteG217734"/>
</dbReference>
<dbReference type="OMA" id="KVVFIAH"/>
<sequence length="277" mass="30881">MFSSFWFSREIITAIWAERHMIMSVVSNPYGDNSSKKSFREEKKAPSNDGKWPSNSGNGILPEGTNESQPAQRTNNSNPLKGYHADRSLNVDEIESLKESFSKLMVDNSGRLTFEEFRTRLPEGVTSNQETYIKEVFDMTNENGFFGEDEYISINALCKTIAAAEGVISECYETVDMAEASKALTRYTVGLLLQHAKNVDNNCSFGVCFQELFEEADSGESGALPLTSLKGLLSTARDQEVNDEAFNAIQQTLVKYGEEINAVDFISLVPYFMSVTL</sequence>
<reference evidence="3" key="1">
    <citation type="submission" date="2012-12" db="EMBL/GenBank/DDBJ databases">
        <authorList>
            <person name="Hellsten U."/>
            <person name="Grimwood J."/>
            <person name="Chapman J.A."/>
            <person name="Shapiro H."/>
            <person name="Aerts A."/>
            <person name="Otillar R.P."/>
            <person name="Terry A.Y."/>
            <person name="Boore J.L."/>
            <person name="Simakov O."/>
            <person name="Marletaz F."/>
            <person name="Cho S.-J."/>
            <person name="Edsinger-Gonzales E."/>
            <person name="Havlak P."/>
            <person name="Kuo D.-H."/>
            <person name="Larsson T."/>
            <person name="Lv J."/>
            <person name="Arendt D."/>
            <person name="Savage R."/>
            <person name="Osoegawa K."/>
            <person name="de Jong P."/>
            <person name="Lindberg D.R."/>
            <person name="Seaver E.C."/>
            <person name="Weisblat D.A."/>
            <person name="Putnam N.H."/>
            <person name="Grigoriev I.V."/>
            <person name="Rokhsar D.S."/>
        </authorList>
    </citation>
    <scope>NUCLEOTIDE SEQUENCE</scope>
    <source>
        <strain evidence="3">I ESC-2004</strain>
    </source>
</reference>
<evidence type="ECO:0000256" key="1">
    <source>
        <dbReference type="SAM" id="MobiDB-lite"/>
    </source>
</evidence>
<proteinExistence type="predicted"/>
<evidence type="ECO:0000313" key="3">
    <source>
        <dbReference type="Proteomes" id="UP000014760"/>
    </source>
</evidence>
<dbReference type="SUPFAM" id="SSF47473">
    <property type="entry name" value="EF-hand"/>
    <property type="match status" value="1"/>
</dbReference>
<reference evidence="3" key="2">
    <citation type="journal article" date="2013" name="Nature">
        <title>Insights into bilaterian evolution from three spiralian genomes.</title>
        <authorList>
            <person name="Simakov O."/>
            <person name="Marletaz F."/>
            <person name="Cho S.J."/>
            <person name="Edsinger-Gonzales E."/>
            <person name="Havlak P."/>
            <person name="Hellsten U."/>
            <person name="Kuo D.H."/>
            <person name="Larsson T."/>
            <person name="Lv J."/>
            <person name="Arendt D."/>
            <person name="Savage R."/>
            <person name="Osoegawa K."/>
            <person name="de Jong P."/>
            <person name="Grimwood J."/>
            <person name="Chapman J.A."/>
            <person name="Shapiro H."/>
            <person name="Aerts A."/>
            <person name="Otillar R.P."/>
            <person name="Terry A.Y."/>
            <person name="Boore J.L."/>
            <person name="Grigoriev I.V."/>
            <person name="Lindberg D.R."/>
            <person name="Seaver E.C."/>
            <person name="Weisblat D.A."/>
            <person name="Putnam N.H."/>
            <person name="Rokhsar D.S."/>
        </authorList>
    </citation>
    <scope>NUCLEOTIDE SEQUENCE</scope>
    <source>
        <strain evidence="3">I ESC-2004</strain>
    </source>
</reference>